<accession>A0A9X1HJK0</accession>
<dbReference type="RefSeq" id="WP_225696463.1">
    <property type="nucleotide sequence ID" value="NZ_JAIXNE010000001.1"/>
</dbReference>
<evidence type="ECO:0000313" key="1">
    <source>
        <dbReference type="EMBL" id="MCA6073344.1"/>
    </source>
</evidence>
<evidence type="ECO:0000313" key="2">
    <source>
        <dbReference type="Proteomes" id="UP001139409"/>
    </source>
</evidence>
<dbReference type="AlphaFoldDB" id="A0A9X1HJK0"/>
<protein>
    <submittedName>
        <fullName evidence="1">Uncharacterized protein</fullName>
    </submittedName>
</protein>
<name>A0A9X1HJK0_9BACT</name>
<proteinExistence type="predicted"/>
<reference evidence="1" key="1">
    <citation type="submission" date="2021-09" db="EMBL/GenBank/DDBJ databases">
        <title>Fulvivirga sp. isolated from coastal sediment.</title>
        <authorList>
            <person name="Yu H."/>
        </authorList>
    </citation>
    <scope>NUCLEOTIDE SEQUENCE</scope>
    <source>
        <strain evidence="1">1062</strain>
    </source>
</reference>
<organism evidence="1 2">
    <name type="scientific">Fulvivirga sedimenti</name>
    <dbReference type="NCBI Taxonomy" id="2879465"/>
    <lineage>
        <taxon>Bacteria</taxon>
        <taxon>Pseudomonadati</taxon>
        <taxon>Bacteroidota</taxon>
        <taxon>Cytophagia</taxon>
        <taxon>Cytophagales</taxon>
        <taxon>Fulvivirgaceae</taxon>
        <taxon>Fulvivirga</taxon>
    </lineage>
</organism>
<sequence length="187" mass="22004">MFTSNKGFDPEVIEQYRQRIARTGKNFIVIDGEDNSDEYQHFYFIGMYEGRPVVYDAALYTLRLHHNSELYEIAEHKAARHFPEFKSIRYREDENGDLQALDDLEEEIGLYMAEVMMELEEEGEVKVHEFVDLDPNVDFGIGLDAALNIDKITDEVMKRFIIDFNEDTLKLDDTLYTFMTEDEEVMD</sequence>
<comment type="caution">
    <text evidence="1">The sequence shown here is derived from an EMBL/GenBank/DDBJ whole genome shotgun (WGS) entry which is preliminary data.</text>
</comment>
<gene>
    <name evidence="1" type="ORF">LDX50_00600</name>
</gene>
<keyword evidence="2" id="KW-1185">Reference proteome</keyword>
<dbReference type="EMBL" id="JAIXNE010000001">
    <property type="protein sequence ID" value="MCA6073344.1"/>
    <property type="molecule type" value="Genomic_DNA"/>
</dbReference>
<dbReference type="Proteomes" id="UP001139409">
    <property type="component" value="Unassembled WGS sequence"/>
</dbReference>